<comment type="caution">
    <text evidence="1">The sequence shown here is derived from an EMBL/GenBank/DDBJ whole genome shotgun (WGS) entry which is preliminary data.</text>
</comment>
<evidence type="ECO:0000313" key="1">
    <source>
        <dbReference type="EMBL" id="NWC81773.1"/>
    </source>
</evidence>
<sequence>MAWKAPLQDMQFVLEHWLRAEQEWQHLPAYADVDLELALQVLQEAARFSEQVLAPLNAPGDRQGCRLEQGRVHTPDGFAAAYRAYVDGGWPALACEPRFGVIPPTWG</sequence>
<dbReference type="EMBL" id="JACARV010000042">
    <property type="protein sequence ID" value="NWC81773.1"/>
    <property type="molecule type" value="Genomic_DNA"/>
</dbReference>
<accession>A0A7Y7ZCD8</accession>
<name>A0A7Y7ZCD8_PSEPU</name>
<dbReference type="PANTHER" id="PTHR42803">
    <property type="entry name" value="ACYL-COA DEHYDROGENASE"/>
    <property type="match status" value="1"/>
</dbReference>
<reference evidence="1 2" key="1">
    <citation type="submission" date="2020-04" db="EMBL/GenBank/DDBJ databases">
        <title>Molecular characterization of pseudomonads from Agaricus bisporus reveal novel blotch 2 pathogens in Western Europe.</title>
        <authorList>
            <person name="Taparia T."/>
            <person name="Krijger M."/>
            <person name="Haynes E."/>
            <person name="Elpinstone J.G."/>
            <person name="Noble R."/>
            <person name="Van Der Wolf J."/>
        </authorList>
    </citation>
    <scope>NUCLEOTIDE SEQUENCE [LARGE SCALE GENOMIC DNA]</scope>
    <source>
        <strain evidence="1 2">P7765</strain>
    </source>
</reference>
<dbReference type="InterPro" id="IPR052166">
    <property type="entry name" value="Diverse_Acyl-CoA_DH"/>
</dbReference>
<protein>
    <submittedName>
        <fullName evidence="1">Acyl-CoA dehydrogenase N-terminal domain-containing protein</fullName>
    </submittedName>
</protein>
<dbReference type="Proteomes" id="UP000542695">
    <property type="component" value="Unassembled WGS sequence"/>
</dbReference>
<organism evidence="1 2">
    <name type="scientific">Pseudomonas putida</name>
    <name type="common">Arthrobacter siderocapsulatus</name>
    <dbReference type="NCBI Taxonomy" id="303"/>
    <lineage>
        <taxon>Bacteria</taxon>
        <taxon>Pseudomonadati</taxon>
        <taxon>Pseudomonadota</taxon>
        <taxon>Gammaproteobacteria</taxon>
        <taxon>Pseudomonadales</taxon>
        <taxon>Pseudomonadaceae</taxon>
        <taxon>Pseudomonas</taxon>
    </lineage>
</organism>
<dbReference type="PANTHER" id="PTHR42803:SF1">
    <property type="entry name" value="BROAD-SPECIFICITY LINEAR ACYL-COA DEHYDROGENASE FADE5"/>
    <property type="match status" value="1"/>
</dbReference>
<gene>
    <name evidence="1" type="ORF">HX798_15960</name>
</gene>
<feature type="non-terminal residue" evidence="1">
    <location>
        <position position="107"/>
    </location>
</feature>
<dbReference type="AlphaFoldDB" id="A0A7Y7ZCD8"/>
<evidence type="ECO:0000313" key="2">
    <source>
        <dbReference type="Proteomes" id="UP000542695"/>
    </source>
</evidence>
<proteinExistence type="predicted"/>